<keyword evidence="3" id="KW-1185">Reference proteome</keyword>
<gene>
    <name evidence="2" type="ORF">TCAP_05450</name>
</gene>
<name>A0A2K3QAT6_9HYPO</name>
<accession>A0A2K3QAT6</accession>
<organism evidence="2 3">
    <name type="scientific">Tolypocladium capitatum</name>
    <dbReference type="NCBI Taxonomy" id="45235"/>
    <lineage>
        <taxon>Eukaryota</taxon>
        <taxon>Fungi</taxon>
        <taxon>Dikarya</taxon>
        <taxon>Ascomycota</taxon>
        <taxon>Pezizomycotina</taxon>
        <taxon>Sordariomycetes</taxon>
        <taxon>Hypocreomycetidae</taxon>
        <taxon>Hypocreales</taxon>
        <taxon>Ophiocordycipitaceae</taxon>
        <taxon>Tolypocladium</taxon>
    </lineage>
</organism>
<dbReference type="AlphaFoldDB" id="A0A2K3QAT6"/>
<feature type="region of interest" description="Disordered" evidence="1">
    <location>
        <begin position="27"/>
        <end position="48"/>
    </location>
</feature>
<dbReference type="EMBL" id="NRSZ01000867">
    <property type="protein sequence ID" value="PNY24604.1"/>
    <property type="molecule type" value="Genomic_DNA"/>
</dbReference>
<dbReference type="OrthoDB" id="37659at2759"/>
<dbReference type="STRING" id="45235.A0A2K3QAT6"/>
<evidence type="ECO:0000313" key="3">
    <source>
        <dbReference type="Proteomes" id="UP000236621"/>
    </source>
</evidence>
<evidence type="ECO:0000313" key="2">
    <source>
        <dbReference type="EMBL" id="PNY24604.1"/>
    </source>
</evidence>
<dbReference type="Proteomes" id="UP000236621">
    <property type="component" value="Unassembled WGS sequence"/>
</dbReference>
<reference evidence="2 3" key="1">
    <citation type="submission" date="2017-08" db="EMBL/GenBank/DDBJ databases">
        <title>Harnessing the power of phylogenomics to disentangle the directionality and signatures of interkingdom host jumping in the parasitic fungal genus Tolypocladium.</title>
        <authorList>
            <person name="Quandt C.A."/>
            <person name="Patterson W."/>
            <person name="Spatafora J.W."/>
        </authorList>
    </citation>
    <scope>NUCLEOTIDE SEQUENCE [LARGE SCALE GENOMIC DNA]</scope>
    <source>
        <strain evidence="2 3">CBS 113982</strain>
    </source>
</reference>
<sequence>MLECAEKESLVGGTVLEVGKQHSREVAAFNDPGPDRNPGVGTATSNASEGDRMVWNWLADDNIWTARNN</sequence>
<protein>
    <submittedName>
        <fullName evidence="2">15-hydroxyprostaglandin dehydrogenase [NAD(+)]</fullName>
    </submittedName>
</protein>
<proteinExistence type="predicted"/>
<comment type="caution">
    <text evidence="2">The sequence shown here is derived from an EMBL/GenBank/DDBJ whole genome shotgun (WGS) entry which is preliminary data.</text>
</comment>
<evidence type="ECO:0000256" key="1">
    <source>
        <dbReference type="SAM" id="MobiDB-lite"/>
    </source>
</evidence>